<keyword evidence="2 5" id="KW-0378">Hydrolase</keyword>
<dbReference type="SUPFAM" id="SSF52540">
    <property type="entry name" value="P-loop containing nucleoside triphosphate hydrolases"/>
    <property type="match status" value="1"/>
</dbReference>
<dbReference type="GO" id="GO:0005524">
    <property type="term" value="F:ATP binding"/>
    <property type="evidence" value="ECO:0007669"/>
    <property type="project" value="UniProtKB-UniRule"/>
</dbReference>
<keyword evidence="1 5" id="KW-0547">Nucleotide-binding</keyword>
<comment type="function">
    <text evidence="5">RNA helicase.</text>
</comment>
<evidence type="ECO:0000256" key="6">
    <source>
        <dbReference type="SAM" id="MobiDB-lite"/>
    </source>
</evidence>
<evidence type="ECO:0000259" key="8">
    <source>
        <dbReference type="PROSITE" id="PS51194"/>
    </source>
</evidence>
<accession>A0A2A9NGD8</accession>
<evidence type="ECO:0000256" key="2">
    <source>
        <dbReference type="ARBA" id="ARBA00022801"/>
    </source>
</evidence>
<evidence type="ECO:0000256" key="5">
    <source>
        <dbReference type="RuleBase" id="RU365068"/>
    </source>
</evidence>
<dbReference type="Proteomes" id="UP000242287">
    <property type="component" value="Unassembled WGS sequence"/>
</dbReference>
<dbReference type="Gene3D" id="3.40.50.300">
    <property type="entry name" value="P-loop containing nucleotide triphosphate hydrolases"/>
    <property type="match status" value="2"/>
</dbReference>
<dbReference type="EMBL" id="KZ302159">
    <property type="protein sequence ID" value="PFH46782.1"/>
    <property type="molecule type" value="Genomic_DNA"/>
</dbReference>
<dbReference type="SMART" id="SM00490">
    <property type="entry name" value="HELICc"/>
    <property type="match status" value="1"/>
</dbReference>
<keyword evidence="10" id="KW-1185">Reference proteome</keyword>
<keyword evidence="5" id="KW-0347">Helicase</keyword>
<comment type="domain">
    <text evidence="5">The Q motif is unique to and characteristic of the DEAD box family of RNA helicases and controls ATP binding and hydrolysis.</text>
</comment>
<feature type="region of interest" description="Disordered" evidence="6">
    <location>
        <begin position="60"/>
        <end position="81"/>
    </location>
</feature>
<dbReference type="Pfam" id="PF00270">
    <property type="entry name" value="DEAD"/>
    <property type="match status" value="1"/>
</dbReference>
<evidence type="ECO:0000256" key="4">
    <source>
        <dbReference type="ARBA" id="ARBA00022884"/>
    </source>
</evidence>
<dbReference type="GO" id="GO:0003724">
    <property type="term" value="F:RNA helicase activity"/>
    <property type="evidence" value="ECO:0007669"/>
    <property type="project" value="UniProtKB-EC"/>
</dbReference>
<dbReference type="GO" id="GO:0016787">
    <property type="term" value="F:hydrolase activity"/>
    <property type="evidence" value="ECO:0007669"/>
    <property type="project" value="UniProtKB-KW"/>
</dbReference>
<feature type="domain" description="Helicase C-terminal" evidence="8">
    <location>
        <begin position="369"/>
        <end position="556"/>
    </location>
</feature>
<evidence type="ECO:0000313" key="10">
    <source>
        <dbReference type="Proteomes" id="UP000242287"/>
    </source>
</evidence>
<dbReference type="CDD" id="cd18787">
    <property type="entry name" value="SF2_C_DEAD"/>
    <property type="match status" value="1"/>
</dbReference>
<feature type="domain" description="Helicase ATP-binding" evidence="7">
    <location>
        <begin position="135"/>
        <end position="341"/>
    </location>
</feature>
<dbReference type="Pfam" id="PF00271">
    <property type="entry name" value="Helicase_C"/>
    <property type="match status" value="1"/>
</dbReference>
<keyword evidence="4 5" id="KW-0694">RNA-binding</keyword>
<evidence type="ECO:0000256" key="3">
    <source>
        <dbReference type="ARBA" id="ARBA00022840"/>
    </source>
</evidence>
<feature type="compositionally biased region" description="Basic and acidic residues" evidence="6">
    <location>
        <begin position="63"/>
        <end position="80"/>
    </location>
</feature>
<comment type="catalytic activity">
    <reaction evidence="5">
        <text>ATP + H2O = ADP + phosphate + H(+)</text>
        <dbReference type="Rhea" id="RHEA:13065"/>
        <dbReference type="ChEBI" id="CHEBI:15377"/>
        <dbReference type="ChEBI" id="CHEBI:15378"/>
        <dbReference type="ChEBI" id="CHEBI:30616"/>
        <dbReference type="ChEBI" id="CHEBI:43474"/>
        <dbReference type="ChEBI" id="CHEBI:456216"/>
        <dbReference type="EC" id="3.6.4.13"/>
    </reaction>
</comment>
<dbReference type="GO" id="GO:0003723">
    <property type="term" value="F:RNA binding"/>
    <property type="evidence" value="ECO:0007669"/>
    <property type="project" value="UniProtKB-UniRule"/>
</dbReference>
<dbReference type="EC" id="3.6.4.13" evidence="5"/>
<reference evidence="9 10" key="1">
    <citation type="submission" date="2014-02" db="EMBL/GenBank/DDBJ databases">
        <title>Transposable element dynamics among asymbiotic and ectomycorrhizal Amanita fungi.</title>
        <authorList>
            <consortium name="DOE Joint Genome Institute"/>
            <person name="Hess J."/>
            <person name="Skrede I."/>
            <person name="Wolfe B."/>
            <person name="LaButti K."/>
            <person name="Ohm R.A."/>
            <person name="Grigoriev I.V."/>
            <person name="Pringle A."/>
        </authorList>
    </citation>
    <scope>NUCLEOTIDE SEQUENCE [LARGE SCALE GENOMIC DNA]</scope>
    <source>
        <strain evidence="9 10">SKay4041</strain>
    </source>
</reference>
<comment type="similarity">
    <text evidence="5">Belongs to the DEAD box helicase family.</text>
</comment>
<dbReference type="PROSITE" id="PS51192">
    <property type="entry name" value="HELICASE_ATP_BIND_1"/>
    <property type="match status" value="1"/>
</dbReference>
<dbReference type="SMART" id="SM00487">
    <property type="entry name" value="DEXDc"/>
    <property type="match status" value="1"/>
</dbReference>
<evidence type="ECO:0000259" key="7">
    <source>
        <dbReference type="PROSITE" id="PS51192"/>
    </source>
</evidence>
<dbReference type="AlphaFoldDB" id="A0A2A9NGD8"/>
<dbReference type="PANTHER" id="PTHR24031">
    <property type="entry name" value="RNA HELICASE"/>
    <property type="match status" value="1"/>
</dbReference>
<keyword evidence="3 5" id="KW-0067">ATP-binding</keyword>
<organism evidence="9 10">
    <name type="scientific">Amanita thiersii Skay4041</name>
    <dbReference type="NCBI Taxonomy" id="703135"/>
    <lineage>
        <taxon>Eukaryota</taxon>
        <taxon>Fungi</taxon>
        <taxon>Dikarya</taxon>
        <taxon>Basidiomycota</taxon>
        <taxon>Agaricomycotina</taxon>
        <taxon>Agaricomycetes</taxon>
        <taxon>Agaricomycetidae</taxon>
        <taxon>Agaricales</taxon>
        <taxon>Pluteineae</taxon>
        <taxon>Amanitaceae</taxon>
        <taxon>Amanita</taxon>
    </lineage>
</organism>
<dbReference type="InterPro" id="IPR014001">
    <property type="entry name" value="Helicase_ATP-bd"/>
</dbReference>
<dbReference type="PROSITE" id="PS51194">
    <property type="entry name" value="HELICASE_CTER"/>
    <property type="match status" value="1"/>
</dbReference>
<gene>
    <name evidence="9" type="ORF">AMATHDRAFT_69029</name>
</gene>
<protein>
    <recommendedName>
        <fullName evidence="5">ATP-dependent RNA helicase</fullName>
        <ecNumber evidence="5">3.6.4.13</ecNumber>
    </recommendedName>
</protein>
<dbReference type="STRING" id="703135.A0A2A9NGD8"/>
<feature type="region of interest" description="Disordered" evidence="6">
    <location>
        <begin position="668"/>
        <end position="760"/>
    </location>
</feature>
<dbReference type="InterPro" id="IPR011545">
    <property type="entry name" value="DEAD/DEAH_box_helicase_dom"/>
</dbReference>
<feature type="region of interest" description="Disordered" evidence="6">
    <location>
        <begin position="544"/>
        <end position="572"/>
    </location>
</feature>
<evidence type="ECO:0000313" key="9">
    <source>
        <dbReference type="EMBL" id="PFH46782.1"/>
    </source>
</evidence>
<feature type="compositionally biased region" description="Basic and acidic residues" evidence="6">
    <location>
        <begin position="695"/>
        <end position="744"/>
    </location>
</feature>
<name>A0A2A9NGD8_9AGAR</name>
<dbReference type="InterPro" id="IPR001650">
    <property type="entry name" value="Helicase_C-like"/>
</dbReference>
<proteinExistence type="inferred from homology"/>
<dbReference type="InterPro" id="IPR027417">
    <property type="entry name" value="P-loop_NTPase"/>
</dbReference>
<sequence>MASILTRSWTRTFTKCSFNRGVSLFNRTGQRYLLARPCLATTSTIPFALAPSRYSTASAATVKPDDIPRTDTHKAHKAVDDESSDFPSFTTLETCVHPNTLKAIVEQPFKLTTMSPVQAKVLPLLPGLAQPYDSEQLDSSPRDLMVKAKTGTGKTLAFLVPAIEARLAAIEKHAKQAVQNAGLVSDRGLEMRAARQFATDEVGTLVISPTRELATQIANEAQKLTMHHNGFGVQLFVGGESKRGQLRDWSRGRRDIVVATPGRLRDMLENEPEVKKAISKTRLLILDEADSLLEMGFRDDIDAITEHLPPTPQRQTFLFSATVSRAIQQVARATLSPKHTFINCVTQDDSPVHTHIKQYHTVLPSAADQLPHVLKLLAHDQLVHPGASKTIVFLPTTKMTQLYGTFLRELKETLLPAGRHTRIYEMHSKKAMDVRTRMSADFRLDKSGAAVMVTSDVSARGVDYPDVTRVIQVGIPMTGEQYIHRVGRTGRGTNAREGRGDLVLLPWEMGFVTWQLTDVPLKPVTTGELEKQLKEMAENMDTNPRAYFRDNNAPPKVVQKSSGHEPRFGAKGRVRISPVGPALFENSPYAEAVDKITDTVNDLKVQMDEEAVNETFMSLLGYYAGKTAEIRIDKRTLLEGCKQWAVDAGGLPQMPVISATILNRLGFSGNSPMRGGGMDNYSRDRPRRSFGMRKSNYDEGRFSDDRMGGQRRERRSEGRDRAFGQWRNEERRVQSYERKSRDTPHWMGRGGRRRGDGDEY</sequence>
<evidence type="ECO:0000256" key="1">
    <source>
        <dbReference type="ARBA" id="ARBA00022741"/>
    </source>
</evidence>
<dbReference type="OrthoDB" id="193716at2759"/>